<reference evidence="2 3" key="2">
    <citation type="submission" date="2018-11" db="EMBL/GenBank/DDBJ databases">
        <authorList>
            <consortium name="Pathogen Informatics"/>
        </authorList>
    </citation>
    <scope>NUCLEOTIDE SEQUENCE [LARGE SCALE GENOMIC DNA]</scope>
    <source>
        <strain evidence="2">Dakar</strain>
        <strain evidence="3">Dakar, Senegal</strain>
    </source>
</reference>
<organism evidence="4">
    <name type="scientific">Schistosoma curassoni</name>
    <dbReference type="NCBI Taxonomy" id="6186"/>
    <lineage>
        <taxon>Eukaryota</taxon>
        <taxon>Metazoa</taxon>
        <taxon>Spiralia</taxon>
        <taxon>Lophotrochozoa</taxon>
        <taxon>Platyhelminthes</taxon>
        <taxon>Trematoda</taxon>
        <taxon>Digenea</taxon>
        <taxon>Strigeidida</taxon>
        <taxon>Schistosomatoidea</taxon>
        <taxon>Schistosomatidae</taxon>
        <taxon>Schistosoma</taxon>
    </lineage>
</organism>
<feature type="region of interest" description="Disordered" evidence="1">
    <location>
        <begin position="224"/>
        <end position="245"/>
    </location>
</feature>
<dbReference type="EMBL" id="UZAK01032572">
    <property type="protein sequence ID" value="VDP28894.1"/>
    <property type="molecule type" value="Genomic_DNA"/>
</dbReference>
<name>A0A183JZ60_9TREM</name>
<keyword evidence="3" id="KW-1185">Reference proteome</keyword>
<feature type="compositionally biased region" description="Polar residues" evidence="1">
    <location>
        <begin position="224"/>
        <end position="234"/>
    </location>
</feature>
<evidence type="ECO:0000313" key="4">
    <source>
        <dbReference type="WBParaSite" id="SCUD_0000801701-mRNA-1"/>
    </source>
</evidence>
<dbReference type="WBParaSite" id="SCUD_0000801701-mRNA-1">
    <property type="protein sequence ID" value="SCUD_0000801701-mRNA-1"/>
    <property type="gene ID" value="SCUD_0000801701"/>
</dbReference>
<protein>
    <submittedName>
        <fullName evidence="4">Reverse transcriptase domain-containing protein</fullName>
    </submittedName>
</protein>
<proteinExistence type="predicted"/>
<dbReference type="AlphaFoldDB" id="A0A183JZ60"/>
<accession>A0A183JZ60</accession>
<dbReference type="Proteomes" id="UP000279833">
    <property type="component" value="Unassembled WGS sequence"/>
</dbReference>
<reference evidence="4" key="1">
    <citation type="submission" date="2016-06" db="UniProtKB">
        <authorList>
            <consortium name="WormBaseParasite"/>
        </authorList>
    </citation>
    <scope>IDENTIFICATION</scope>
</reference>
<evidence type="ECO:0000313" key="2">
    <source>
        <dbReference type="EMBL" id="VDP28894.1"/>
    </source>
</evidence>
<evidence type="ECO:0000313" key="3">
    <source>
        <dbReference type="Proteomes" id="UP000279833"/>
    </source>
</evidence>
<sequence>MNPPDIVAVPTDPSRDVTPPTIEKIRIAIRKMKNGKTVGIDNIPAESLNSDLNVTTIMSHIQEDSGGIISTTDKVENRTPHQDTKERRSEQLIGLRRSDTTIGTMKLLQQRCWIRPPHIEGKHRIQWTTCIQLSGSNLTVQYREQQQMLDTINVSASSIAVGLNINMEKSKVLSSVILDGKSLEKVESFKYLYSMIDKQGGSGMDMQSKVSIPTNEEDLGLKTTVTQHQSQNLQYKREGNSVLRN</sequence>
<evidence type="ECO:0000256" key="1">
    <source>
        <dbReference type="SAM" id="MobiDB-lite"/>
    </source>
</evidence>
<gene>
    <name evidence="2" type="ORF">SCUD_LOCUS8017</name>
</gene>